<dbReference type="AlphaFoldDB" id="A0A8E2JSD7"/>
<evidence type="ECO:0000256" key="1">
    <source>
        <dbReference type="SAM" id="MobiDB-lite"/>
    </source>
</evidence>
<organism evidence="2 3">
    <name type="scientific">Glonium stellatum</name>
    <dbReference type="NCBI Taxonomy" id="574774"/>
    <lineage>
        <taxon>Eukaryota</taxon>
        <taxon>Fungi</taxon>
        <taxon>Dikarya</taxon>
        <taxon>Ascomycota</taxon>
        <taxon>Pezizomycotina</taxon>
        <taxon>Dothideomycetes</taxon>
        <taxon>Pleosporomycetidae</taxon>
        <taxon>Gloniales</taxon>
        <taxon>Gloniaceae</taxon>
        <taxon>Glonium</taxon>
    </lineage>
</organism>
<feature type="compositionally biased region" description="Polar residues" evidence="1">
    <location>
        <begin position="143"/>
        <end position="156"/>
    </location>
</feature>
<evidence type="ECO:0000313" key="2">
    <source>
        <dbReference type="EMBL" id="OCL07414.1"/>
    </source>
</evidence>
<protein>
    <submittedName>
        <fullName evidence="2">Uncharacterized protein</fullName>
    </submittedName>
</protein>
<dbReference type="EMBL" id="KV749878">
    <property type="protein sequence ID" value="OCL07414.1"/>
    <property type="molecule type" value="Genomic_DNA"/>
</dbReference>
<feature type="region of interest" description="Disordered" evidence="1">
    <location>
        <begin position="102"/>
        <end position="171"/>
    </location>
</feature>
<feature type="compositionally biased region" description="Low complexity" evidence="1">
    <location>
        <begin position="37"/>
        <end position="47"/>
    </location>
</feature>
<proteinExistence type="predicted"/>
<reference evidence="2 3" key="1">
    <citation type="journal article" date="2016" name="Nat. Commun.">
        <title>Ectomycorrhizal ecology is imprinted in the genome of the dominant symbiotic fungus Cenococcum geophilum.</title>
        <authorList>
            <consortium name="DOE Joint Genome Institute"/>
            <person name="Peter M."/>
            <person name="Kohler A."/>
            <person name="Ohm R.A."/>
            <person name="Kuo A."/>
            <person name="Krutzmann J."/>
            <person name="Morin E."/>
            <person name="Arend M."/>
            <person name="Barry K.W."/>
            <person name="Binder M."/>
            <person name="Choi C."/>
            <person name="Clum A."/>
            <person name="Copeland A."/>
            <person name="Grisel N."/>
            <person name="Haridas S."/>
            <person name="Kipfer T."/>
            <person name="LaButti K."/>
            <person name="Lindquist E."/>
            <person name="Lipzen A."/>
            <person name="Maire R."/>
            <person name="Meier B."/>
            <person name="Mihaltcheva S."/>
            <person name="Molinier V."/>
            <person name="Murat C."/>
            <person name="Poggeler S."/>
            <person name="Quandt C.A."/>
            <person name="Sperisen C."/>
            <person name="Tritt A."/>
            <person name="Tisserant E."/>
            <person name="Crous P.W."/>
            <person name="Henrissat B."/>
            <person name="Nehls U."/>
            <person name="Egli S."/>
            <person name="Spatafora J.W."/>
            <person name="Grigoriev I.V."/>
            <person name="Martin F.M."/>
        </authorList>
    </citation>
    <scope>NUCLEOTIDE SEQUENCE [LARGE SCALE GENOMIC DNA]</scope>
    <source>
        <strain evidence="2 3">CBS 207.34</strain>
    </source>
</reference>
<feature type="compositionally biased region" description="Polar residues" evidence="1">
    <location>
        <begin position="208"/>
        <end position="224"/>
    </location>
</feature>
<keyword evidence="3" id="KW-1185">Reference proteome</keyword>
<sequence>MAAMAAMAAMARFGTSRRDEHRRDKPNEPGKPGKPGKPGSCKPVSSKARATKTAPRFARPASSEHPIADLEGDGDDAEERRKMQSCAVTAIACPVGRWVRSQKRREQQQQQYRQQQQQNRNQNLNQNQSQSQSQSQNQNQNQKPSTRTSTSTSNQHQHQRPPASPIINALSPGSNDVLLDRHHDIRLVPLNQPVVRFRLRAISRKSRPSSQLPASTSQCQPVPANASQCQPVLTRAKTKFCLGPWQSSDPPAVRRPPPSLTLKPHAANVIGNNCILQMQHNGEPHSACTPHSRGSVLKAQIS</sequence>
<feature type="compositionally biased region" description="Low complexity" evidence="1">
    <location>
        <begin position="108"/>
        <end position="142"/>
    </location>
</feature>
<accession>A0A8E2JSD7</accession>
<name>A0A8E2JSD7_9PEZI</name>
<feature type="compositionally biased region" description="Basic and acidic residues" evidence="1">
    <location>
        <begin position="16"/>
        <end position="28"/>
    </location>
</feature>
<feature type="compositionally biased region" description="Low complexity" evidence="1">
    <location>
        <begin position="1"/>
        <end position="11"/>
    </location>
</feature>
<gene>
    <name evidence="2" type="ORF">AOQ84DRAFT_222902</name>
</gene>
<dbReference type="Proteomes" id="UP000250140">
    <property type="component" value="Unassembled WGS sequence"/>
</dbReference>
<evidence type="ECO:0000313" key="3">
    <source>
        <dbReference type="Proteomes" id="UP000250140"/>
    </source>
</evidence>
<feature type="region of interest" description="Disordered" evidence="1">
    <location>
        <begin position="204"/>
        <end position="224"/>
    </location>
</feature>
<feature type="region of interest" description="Disordered" evidence="1">
    <location>
        <begin position="1"/>
        <end position="81"/>
    </location>
</feature>